<gene>
    <name evidence="1" type="ORF">M9H77_04761</name>
</gene>
<proteinExistence type="predicted"/>
<evidence type="ECO:0000313" key="2">
    <source>
        <dbReference type="Proteomes" id="UP001060085"/>
    </source>
</evidence>
<dbReference type="Proteomes" id="UP001060085">
    <property type="component" value="Linkage Group LG01"/>
</dbReference>
<dbReference type="EMBL" id="CM044701">
    <property type="protein sequence ID" value="KAI5683533.1"/>
    <property type="molecule type" value="Genomic_DNA"/>
</dbReference>
<protein>
    <submittedName>
        <fullName evidence="1">Uncharacterized protein</fullName>
    </submittedName>
</protein>
<reference evidence="2" key="1">
    <citation type="journal article" date="2023" name="Nat. Plants">
        <title>Single-cell RNA sequencing provides a high-resolution roadmap for understanding the multicellular compartmentation of specialized metabolism.</title>
        <authorList>
            <person name="Sun S."/>
            <person name="Shen X."/>
            <person name="Li Y."/>
            <person name="Li Y."/>
            <person name="Wang S."/>
            <person name="Li R."/>
            <person name="Zhang H."/>
            <person name="Shen G."/>
            <person name="Guo B."/>
            <person name="Wei J."/>
            <person name="Xu J."/>
            <person name="St-Pierre B."/>
            <person name="Chen S."/>
            <person name="Sun C."/>
        </authorList>
    </citation>
    <scope>NUCLEOTIDE SEQUENCE [LARGE SCALE GENOMIC DNA]</scope>
</reference>
<organism evidence="1 2">
    <name type="scientific">Catharanthus roseus</name>
    <name type="common">Madagascar periwinkle</name>
    <name type="synonym">Vinca rosea</name>
    <dbReference type="NCBI Taxonomy" id="4058"/>
    <lineage>
        <taxon>Eukaryota</taxon>
        <taxon>Viridiplantae</taxon>
        <taxon>Streptophyta</taxon>
        <taxon>Embryophyta</taxon>
        <taxon>Tracheophyta</taxon>
        <taxon>Spermatophyta</taxon>
        <taxon>Magnoliopsida</taxon>
        <taxon>eudicotyledons</taxon>
        <taxon>Gunneridae</taxon>
        <taxon>Pentapetalae</taxon>
        <taxon>asterids</taxon>
        <taxon>lamiids</taxon>
        <taxon>Gentianales</taxon>
        <taxon>Apocynaceae</taxon>
        <taxon>Rauvolfioideae</taxon>
        <taxon>Vinceae</taxon>
        <taxon>Catharanthinae</taxon>
        <taxon>Catharanthus</taxon>
    </lineage>
</organism>
<sequence length="532" mass="59570">MSSMGLFEEITDKFVAEQRSNESDDNGIISSSVLGRLDKQFQDIMLAIHQVWGPKLVEMENKIMKLQSDVDKLLASIKNDNVHNTHNSRPRCLNLQFINKIASPIWTGDEIKGEGGKYVEVVLVDETGKVVDCGPVATAEVRIFAFKEDVDDKIGLITDDITRGSKGKKATLAGSVQLKLNKGIGVLANIKFRNSASHTSGMFRLQAQAADCFDDTVIKDAKTESFTVKDYRGKYSGKHYPPFLYDDICHLENIGRAGSLSLKAQGINTVEDFLIQLLKESDRPKPVVDGLRGKKWEATVKHARTCQLNEKMYCSIDSDGNNGVVFNLVGKVLGLILKRKYIPLDNLPDEAKANASKMEVAKIVQKQGLVSFDDESSLRQQFSQMTEMSDPSRSRNSTDQEDEVSKVDESCQPVLPEDVENVASSSNFTGCTSPSFFHFQEDFLPFTNGLQDMNECIDQEVIIDFDSLWHDSNTIQTASIDDTFAVESPVVVSEREVKKKLFILYTVSKWFLKFEKMVACDENGHKKRQRID</sequence>
<comment type="caution">
    <text evidence="1">The sequence shown here is derived from an EMBL/GenBank/DDBJ whole genome shotgun (WGS) entry which is preliminary data.</text>
</comment>
<evidence type="ECO:0000313" key="1">
    <source>
        <dbReference type="EMBL" id="KAI5683533.1"/>
    </source>
</evidence>
<name>A0ACC0CFJ6_CATRO</name>
<keyword evidence="2" id="KW-1185">Reference proteome</keyword>
<accession>A0ACC0CFJ6</accession>